<organism evidence="6">
    <name type="scientific">Davidia involucrata</name>
    <name type="common">Dove tree</name>
    <dbReference type="NCBI Taxonomy" id="16924"/>
    <lineage>
        <taxon>Eukaryota</taxon>
        <taxon>Viridiplantae</taxon>
        <taxon>Streptophyta</taxon>
        <taxon>Embryophyta</taxon>
        <taxon>Tracheophyta</taxon>
        <taxon>Spermatophyta</taxon>
        <taxon>Magnoliopsida</taxon>
        <taxon>eudicotyledons</taxon>
        <taxon>Gunneridae</taxon>
        <taxon>Pentapetalae</taxon>
        <taxon>asterids</taxon>
        <taxon>Cornales</taxon>
        <taxon>Nyssaceae</taxon>
        <taxon>Davidia</taxon>
    </lineage>
</organism>
<dbReference type="PANTHER" id="PTHR46031:SF29">
    <property type="entry name" value="DRBM DOMAIN-CONTAINING PROTEIN"/>
    <property type="match status" value="1"/>
</dbReference>
<gene>
    <name evidence="6" type="ORF">Din_042648</name>
</gene>
<dbReference type="CDD" id="cd19907">
    <property type="entry name" value="DSRM_AtDRB-like_rpt1"/>
    <property type="match status" value="1"/>
</dbReference>
<feature type="domain" description="DRBM" evidence="5">
    <location>
        <begin position="87"/>
        <end position="155"/>
    </location>
</feature>
<name>A0A5B7BX89_DAVIN</name>
<dbReference type="FunFam" id="3.30.160.20:FF:000036">
    <property type="entry name" value="Double-stranded RNA-binding protein 2"/>
    <property type="match status" value="2"/>
</dbReference>
<keyword evidence="1" id="KW-0677">Repeat</keyword>
<protein>
    <recommendedName>
        <fullName evidence="5">DRBM domain-containing protein</fullName>
    </recommendedName>
</protein>
<evidence type="ECO:0000256" key="3">
    <source>
        <dbReference type="PROSITE-ProRule" id="PRU00266"/>
    </source>
</evidence>
<reference evidence="6" key="1">
    <citation type="submission" date="2019-08" db="EMBL/GenBank/DDBJ databases">
        <title>Reference gene set and small RNA set construction with multiple tissues from Davidia involucrata Baill.</title>
        <authorList>
            <person name="Yang H."/>
            <person name="Zhou C."/>
            <person name="Li G."/>
            <person name="Wang J."/>
            <person name="Gao P."/>
            <person name="Wang M."/>
            <person name="Wang R."/>
            <person name="Zhao Y."/>
        </authorList>
    </citation>
    <scope>NUCLEOTIDE SEQUENCE</scope>
    <source>
        <tissue evidence="6">Mixed with DoveR01_LX</tissue>
    </source>
</reference>
<sequence length="423" mass="46794">MYKNQLQELAQRSCFNLPSYACIREGPDHAPRFKASVNFNGEIFESPTYCTTLRQAEHAAAEVALNALSTWGPSRSLTARVLDETGVYKNLLQETAHRTGLKLPVYTTVRSGPGHVPVFTCTVELAGMNFTGESAKTKKQAEKNAAIAAWSALKKMPNLGSLSQLTSKETDNREEQDQAIVARVLSNFRPKDEIRRRDQNQGRRRMEKGTHRDNTCQQWRSIEDCIPFPEGPTQKHKCFVSLLPPPIATSSRSKTRPTPLQFMGKAQVIMQEHQKDEDEWLNGKYSDVIKEKEKEGPSNSTSTIVYGATNSIYRPFAGKHNSLNQCQSPSPVPIKAPTSSHMGRAIYSGGYHPHRIAPAVQIRSVIPVCAAPPPSMKEAASSSSTTSMSKHTGAQVFSSVSPNLSKLQSYSTQLSSEFNKLQL</sequence>
<feature type="domain" description="DRBM" evidence="5">
    <location>
        <begin position="1"/>
        <end position="70"/>
    </location>
</feature>
<dbReference type="InterPro" id="IPR044451">
    <property type="entry name" value="AtDRB-like_DSRM_2"/>
</dbReference>
<keyword evidence="2 3" id="KW-0694">RNA-binding</keyword>
<dbReference type="InterPro" id="IPR044450">
    <property type="entry name" value="AtDRB-like_DSRM_1"/>
</dbReference>
<evidence type="ECO:0000313" key="6">
    <source>
        <dbReference type="EMBL" id="MPA73207.1"/>
    </source>
</evidence>
<feature type="region of interest" description="Disordered" evidence="4">
    <location>
        <begin position="373"/>
        <end position="394"/>
    </location>
</feature>
<dbReference type="SMART" id="SM00358">
    <property type="entry name" value="DSRM"/>
    <property type="match status" value="2"/>
</dbReference>
<dbReference type="GO" id="GO:0003725">
    <property type="term" value="F:double-stranded RNA binding"/>
    <property type="evidence" value="ECO:0007669"/>
    <property type="project" value="InterPro"/>
</dbReference>
<dbReference type="PROSITE" id="PS50137">
    <property type="entry name" value="DS_RBD"/>
    <property type="match status" value="2"/>
</dbReference>
<dbReference type="PANTHER" id="PTHR46031">
    <property type="match status" value="1"/>
</dbReference>
<dbReference type="SUPFAM" id="SSF54768">
    <property type="entry name" value="dsRNA-binding domain-like"/>
    <property type="match status" value="2"/>
</dbReference>
<feature type="region of interest" description="Disordered" evidence="4">
    <location>
        <begin position="191"/>
        <end position="215"/>
    </location>
</feature>
<dbReference type="Pfam" id="PF00035">
    <property type="entry name" value="dsrm"/>
    <property type="match status" value="2"/>
</dbReference>
<evidence type="ECO:0000256" key="2">
    <source>
        <dbReference type="ARBA" id="ARBA00022884"/>
    </source>
</evidence>
<dbReference type="AlphaFoldDB" id="A0A5B7BX89"/>
<dbReference type="InterPro" id="IPR014720">
    <property type="entry name" value="dsRBD_dom"/>
</dbReference>
<accession>A0A5B7BX89</accession>
<feature type="compositionally biased region" description="Basic and acidic residues" evidence="4">
    <location>
        <begin position="191"/>
        <end position="201"/>
    </location>
</feature>
<dbReference type="EMBL" id="GHES01042648">
    <property type="protein sequence ID" value="MPA73207.1"/>
    <property type="molecule type" value="Transcribed_RNA"/>
</dbReference>
<feature type="compositionally biased region" description="Low complexity" evidence="4">
    <location>
        <begin position="376"/>
        <end position="390"/>
    </location>
</feature>
<evidence type="ECO:0000256" key="4">
    <source>
        <dbReference type="SAM" id="MobiDB-lite"/>
    </source>
</evidence>
<evidence type="ECO:0000256" key="1">
    <source>
        <dbReference type="ARBA" id="ARBA00022737"/>
    </source>
</evidence>
<evidence type="ECO:0000259" key="5">
    <source>
        <dbReference type="PROSITE" id="PS50137"/>
    </source>
</evidence>
<dbReference type="Gene3D" id="3.30.160.20">
    <property type="match status" value="2"/>
</dbReference>
<dbReference type="CDD" id="cd19908">
    <property type="entry name" value="DSRM_AtDRB-like_rpt2"/>
    <property type="match status" value="1"/>
</dbReference>
<proteinExistence type="predicted"/>